<dbReference type="GO" id="GO:0006974">
    <property type="term" value="P:DNA damage response"/>
    <property type="evidence" value="ECO:0007669"/>
    <property type="project" value="EnsemblFungi"/>
</dbReference>
<dbReference type="GO" id="GO:0000785">
    <property type="term" value="C:chromatin"/>
    <property type="evidence" value="ECO:0007669"/>
    <property type="project" value="EnsemblFungi"/>
</dbReference>
<evidence type="ECO:0000313" key="4">
    <source>
        <dbReference type="Proteomes" id="UP000005220"/>
    </source>
</evidence>
<dbReference type="InterPro" id="IPR008984">
    <property type="entry name" value="SMAD_FHA_dom_sf"/>
</dbReference>
<name>H2ATK6_KAZAF</name>
<dbReference type="InParanoid" id="H2ATK6"/>
<protein>
    <recommendedName>
        <fullName evidence="2">FHA domain-containing protein</fullName>
    </recommendedName>
</protein>
<dbReference type="EMBL" id="HE650824">
    <property type="protein sequence ID" value="CCF57706.1"/>
    <property type="molecule type" value="Genomic_DNA"/>
</dbReference>
<proteinExistence type="predicted"/>
<evidence type="ECO:0000313" key="3">
    <source>
        <dbReference type="EMBL" id="CCF57706.1"/>
    </source>
</evidence>
<dbReference type="OrthoDB" id="5348546at2759"/>
<feature type="region of interest" description="Disordered" evidence="1">
    <location>
        <begin position="247"/>
        <end position="272"/>
    </location>
</feature>
<feature type="region of interest" description="Disordered" evidence="1">
    <location>
        <begin position="1"/>
        <end position="84"/>
    </location>
</feature>
<feature type="compositionally biased region" description="Low complexity" evidence="1">
    <location>
        <begin position="54"/>
        <end position="64"/>
    </location>
</feature>
<sequence length="521" mass="58869">MSSYLPPSSPVRGSTYAPSHDYEKKDVSHACNKTYHQTFKDKNSHRDKYPSPFPSSSIGHSSSPIKETIDPDSSFEVESDQNEKDSLKVFSTPIPVEIDTNSRSSLLLGRKRGLCDVLLPPMKTISRKHAIISYIPEKNQVRIECLGINSMIISLPRMLQGHLIKLVPNIDVYELAGTETIRMLEQNRPVQYATKPLVKDCNLTRFCLEKGESIIMPFMNNTTVDFRQAIAILTRKEAESSLEIGNHYDSDSDLNSSEDSLDNFIDNSEEDPLKNSSAFERASSFRKDEIPSIVKSHIPTAPKVLKTIQTHTIPQPIHTPESSFAIREPSTPTKKQPMAAITASVPHSHVKSFRKQNSATPTQSKHNTKRKLTTQEPDEQSVVKKESKKQKKLSEEEILEILKGRNVDIAELQRVLANHLAFANVQQTPLSQLMDVNSTIKNLSKEELRAVLAEEPCIGIIYRQGKDAAGKPLDEEYFYDLEKDTDEERRGTVTLMKGGRTGLRSCRRTHKQYFWKKPARK</sequence>
<dbReference type="Proteomes" id="UP000005220">
    <property type="component" value="Chromosome 4"/>
</dbReference>
<dbReference type="RefSeq" id="XP_003956841.1">
    <property type="nucleotide sequence ID" value="XM_003956792.1"/>
</dbReference>
<dbReference type="GO" id="GO:0005634">
    <property type="term" value="C:nucleus"/>
    <property type="evidence" value="ECO:0007669"/>
    <property type="project" value="EnsemblFungi"/>
</dbReference>
<dbReference type="STRING" id="1071382.H2ATK6"/>
<reference evidence="3 4" key="1">
    <citation type="journal article" date="2011" name="Proc. Natl. Acad. Sci. U.S.A.">
        <title>Evolutionary erosion of yeast sex chromosomes by mating-type switching accidents.</title>
        <authorList>
            <person name="Gordon J.L."/>
            <person name="Armisen D."/>
            <person name="Proux-Wera E."/>
            <person name="Oheigeartaigh S.S."/>
            <person name="Byrne K.P."/>
            <person name="Wolfe K.H."/>
        </authorList>
    </citation>
    <scope>NUCLEOTIDE SEQUENCE [LARGE SCALE GENOMIC DNA]</scope>
    <source>
        <strain evidence="4">ATCC 22294 / BCRC 22015 / CBS 2517 / CECT 1963 / NBRC 1671 / NRRL Y-8276</strain>
    </source>
</reference>
<feature type="compositionally biased region" description="Polar residues" evidence="1">
    <location>
        <begin position="355"/>
        <end position="365"/>
    </location>
</feature>
<dbReference type="GeneID" id="13885664"/>
<dbReference type="eggNOG" id="ENOG502RZJP">
    <property type="taxonomic scope" value="Eukaryota"/>
</dbReference>
<dbReference type="SUPFAM" id="SSF49879">
    <property type="entry name" value="SMAD/FHA domain"/>
    <property type="match status" value="1"/>
</dbReference>
<feature type="compositionally biased region" description="Basic and acidic residues" evidence="1">
    <location>
        <begin position="38"/>
        <end position="49"/>
    </location>
</feature>
<accession>H2ATK6</accession>
<feature type="domain" description="FHA" evidence="2">
    <location>
        <begin position="106"/>
        <end position="158"/>
    </location>
</feature>
<dbReference type="GO" id="GO:0010468">
    <property type="term" value="P:regulation of gene expression"/>
    <property type="evidence" value="ECO:0007669"/>
    <property type="project" value="EnsemblFungi"/>
</dbReference>
<dbReference type="Gene3D" id="2.60.200.20">
    <property type="match status" value="1"/>
</dbReference>
<organism evidence="3 4">
    <name type="scientific">Kazachstania africana (strain ATCC 22294 / BCRC 22015 / CBS 2517 / CECT 1963 / NBRC 1671 / NRRL Y-8276)</name>
    <name type="common">Yeast</name>
    <name type="synonym">Kluyveromyces africanus</name>
    <dbReference type="NCBI Taxonomy" id="1071382"/>
    <lineage>
        <taxon>Eukaryota</taxon>
        <taxon>Fungi</taxon>
        <taxon>Dikarya</taxon>
        <taxon>Ascomycota</taxon>
        <taxon>Saccharomycotina</taxon>
        <taxon>Saccharomycetes</taxon>
        <taxon>Saccharomycetales</taxon>
        <taxon>Saccharomycetaceae</taxon>
        <taxon>Kazachstania</taxon>
    </lineage>
</organism>
<evidence type="ECO:0000256" key="1">
    <source>
        <dbReference type="SAM" id="MobiDB-lite"/>
    </source>
</evidence>
<dbReference type="GO" id="GO:0003682">
    <property type="term" value="F:chromatin binding"/>
    <property type="evidence" value="ECO:0007669"/>
    <property type="project" value="EnsemblFungi"/>
</dbReference>
<gene>
    <name evidence="3" type="primary">KAFR0D00590</name>
    <name evidence="3" type="ORF">KAFR_0D00590</name>
</gene>
<keyword evidence="4" id="KW-1185">Reference proteome</keyword>
<dbReference type="InterPro" id="IPR000253">
    <property type="entry name" value="FHA_dom"/>
</dbReference>
<dbReference type="PROSITE" id="PS50006">
    <property type="entry name" value="FHA_DOMAIN"/>
    <property type="match status" value="1"/>
</dbReference>
<dbReference type="AlphaFoldDB" id="H2ATK6"/>
<evidence type="ECO:0000259" key="2">
    <source>
        <dbReference type="PROSITE" id="PS50006"/>
    </source>
</evidence>
<dbReference type="KEGG" id="kaf:KAFR_0D00590"/>
<feature type="region of interest" description="Disordered" evidence="1">
    <location>
        <begin position="342"/>
        <end position="389"/>
    </location>
</feature>
<dbReference type="HOGENOM" id="CLU_027153_0_0_1"/>